<dbReference type="GO" id="GO:0005886">
    <property type="term" value="C:plasma membrane"/>
    <property type="evidence" value="ECO:0007669"/>
    <property type="project" value="UniProtKB-SubCell"/>
</dbReference>
<keyword evidence="7 8" id="KW-0472">Membrane</keyword>
<feature type="transmembrane region" description="Helical" evidence="8">
    <location>
        <begin position="168"/>
        <end position="191"/>
    </location>
</feature>
<feature type="transmembrane region" description="Helical" evidence="8">
    <location>
        <begin position="136"/>
        <end position="156"/>
    </location>
</feature>
<organism evidence="9 10">
    <name type="scientific">Streptosporangium saharense</name>
    <dbReference type="NCBI Taxonomy" id="1706840"/>
    <lineage>
        <taxon>Bacteria</taxon>
        <taxon>Bacillati</taxon>
        <taxon>Actinomycetota</taxon>
        <taxon>Actinomycetes</taxon>
        <taxon>Streptosporangiales</taxon>
        <taxon>Streptosporangiaceae</taxon>
        <taxon>Streptosporangium</taxon>
    </lineage>
</organism>
<feature type="transmembrane region" description="Helical" evidence="8">
    <location>
        <begin position="260"/>
        <end position="288"/>
    </location>
</feature>
<dbReference type="Proteomes" id="UP000552644">
    <property type="component" value="Unassembled WGS sequence"/>
</dbReference>
<dbReference type="RefSeq" id="WP_221461210.1">
    <property type="nucleotide sequence ID" value="NZ_JACHJP010000005.1"/>
</dbReference>
<keyword evidence="4" id="KW-1003">Cell membrane</keyword>
<comment type="caution">
    <text evidence="9">The sequence shown here is derived from an EMBL/GenBank/DDBJ whole genome shotgun (WGS) entry which is preliminary data.</text>
</comment>
<name>A0A7W7VPA0_9ACTN</name>
<proteinExistence type="inferred from homology"/>
<evidence type="ECO:0000256" key="1">
    <source>
        <dbReference type="ARBA" id="ARBA00004651"/>
    </source>
</evidence>
<dbReference type="CDD" id="cd06550">
    <property type="entry name" value="TM_ABC_iron-siderophores_like"/>
    <property type="match status" value="1"/>
</dbReference>
<feature type="transmembrane region" description="Helical" evidence="8">
    <location>
        <begin position="20"/>
        <end position="43"/>
    </location>
</feature>
<keyword evidence="6 8" id="KW-1133">Transmembrane helix</keyword>
<dbReference type="AlphaFoldDB" id="A0A7W7VPA0"/>
<feature type="transmembrane region" description="Helical" evidence="8">
    <location>
        <begin position="329"/>
        <end position="346"/>
    </location>
</feature>
<dbReference type="GO" id="GO:0033214">
    <property type="term" value="P:siderophore-iron import into cell"/>
    <property type="evidence" value="ECO:0007669"/>
    <property type="project" value="TreeGrafter"/>
</dbReference>
<dbReference type="Gene3D" id="1.10.3470.10">
    <property type="entry name" value="ABC transporter involved in vitamin B12 uptake, BtuC"/>
    <property type="match status" value="1"/>
</dbReference>
<dbReference type="FunFam" id="1.10.3470.10:FF:000001">
    <property type="entry name" value="Vitamin B12 ABC transporter permease BtuC"/>
    <property type="match status" value="1"/>
</dbReference>
<dbReference type="InterPro" id="IPR037294">
    <property type="entry name" value="ABC_BtuC-like"/>
</dbReference>
<evidence type="ECO:0000313" key="9">
    <source>
        <dbReference type="EMBL" id="MBB4917742.1"/>
    </source>
</evidence>
<keyword evidence="10" id="KW-1185">Reference proteome</keyword>
<sequence length="353" mass="37042">MRPRSDRVPVTNAAKATTLWGVVSVLCVVLVAMGAFGIAFGAVNIDLGTVADVIWNRLLGGSQHIGGVNDQIVWNLRTPRVLLAAAVGAGLALVGTVLQATVRNPLADPYVLGVSAGAGLMASITITYGAAALAGLPTSTTAFAGALMATVAVLWLGQRGGRYSPTRLVLAGVTLSYLFTGLTSFVIFRSADPDKTRSVMFWLLGSLGQAKWSNIAIPTTVVVVGCGYLLLQTRALNAMVLGDEAALSLGFPVHRLRWKFLISTSLMTGVLVALVGGIGFVGLVIPHLVRIIVGPDHRRVLPIAVLVGAIYLIAVDLLCRIVISPEELPIGIVTSVLGAPLFLWLLRRKGAER</sequence>
<dbReference type="PANTHER" id="PTHR30472">
    <property type="entry name" value="FERRIC ENTEROBACTIN TRANSPORT SYSTEM PERMEASE PROTEIN"/>
    <property type="match status" value="1"/>
</dbReference>
<gene>
    <name evidence="9" type="ORF">FHS44_004862</name>
</gene>
<evidence type="ECO:0000256" key="7">
    <source>
        <dbReference type="ARBA" id="ARBA00023136"/>
    </source>
</evidence>
<dbReference type="InterPro" id="IPR000522">
    <property type="entry name" value="ABC_transptr_permease_BtuC"/>
</dbReference>
<comment type="subcellular location">
    <subcellularLocation>
        <location evidence="1">Cell membrane</location>
        <topology evidence="1">Multi-pass membrane protein</topology>
    </subcellularLocation>
</comment>
<reference evidence="9 10" key="1">
    <citation type="submission" date="2020-08" db="EMBL/GenBank/DDBJ databases">
        <title>Genomic Encyclopedia of Type Strains, Phase III (KMG-III): the genomes of soil and plant-associated and newly described type strains.</title>
        <authorList>
            <person name="Whitman W."/>
        </authorList>
    </citation>
    <scope>NUCLEOTIDE SEQUENCE [LARGE SCALE GENOMIC DNA]</scope>
    <source>
        <strain evidence="9 10">CECT 8840</strain>
    </source>
</reference>
<dbReference type="SUPFAM" id="SSF81345">
    <property type="entry name" value="ABC transporter involved in vitamin B12 uptake, BtuC"/>
    <property type="match status" value="1"/>
</dbReference>
<evidence type="ECO:0000256" key="2">
    <source>
        <dbReference type="ARBA" id="ARBA00007935"/>
    </source>
</evidence>
<comment type="similarity">
    <text evidence="2">Belongs to the binding-protein-dependent transport system permease family. FecCD subfamily.</text>
</comment>
<evidence type="ECO:0000256" key="8">
    <source>
        <dbReference type="SAM" id="Phobius"/>
    </source>
</evidence>
<feature type="transmembrane region" description="Helical" evidence="8">
    <location>
        <begin position="81"/>
        <end position="98"/>
    </location>
</feature>
<accession>A0A7W7VPA0</accession>
<evidence type="ECO:0000313" key="10">
    <source>
        <dbReference type="Proteomes" id="UP000552644"/>
    </source>
</evidence>
<protein>
    <submittedName>
        <fullName evidence="9">Iron complex transport system permease protein</fullName>
    </submittedName>
</protein>
<evidence type="ECO:0000256" key="6">
    <source>
        <dbReference type="ARBA" id="ARBA00022989"/>
    </source>
</evidence>
<dbReference type="EMBL" id="JACHJP010000005">
    <property type="protein sequence ID" value="MBB4917742.1"/>
    <property type="molecule type" value="Genomic_DNA"/>
</dbReference>
<keyword evidence="3" id="KW-0813">Transport</keyword>
<keyword evidence="5 8" id="KW-0812">Transmembrane</keyword>
<evidence type="ECO:0000256" key="3">
    <source>
        <dbReference type="ARBA" id="ARBA00022448"/>
    </source>
</evidence>
<dbReference type="GO" id="GO:0022857">
    <property type="term" value="F:transmembrane transporter activity"/>
    <property type="evidence" value="ECO:0007669"/>
    <property type="project" value="InterPro"/>
</dbReference>
<dbReference type="Pfam" id="PF01032">
    <property type="entry name" value="FecCD"/>
    <property type="match status" value="1"/>
</dbReference>
<evidence type="ECO:0000256" key="4">
    <source>
        <dbReference type="ARBA" id="ARBA00022475"/>
    </source>
</evidence>
<feature type="transmembrane region" description="Helical" evidence="8">
    <location>
        <begin position="110"/>
        <end position="130"/>
    </location>
</feature>
<feature type="transmembrane region" description="Helical" evidence="8">
    <location>
        <begin position="300"/>
        <end position="323"/>
    </location>
</feature>
<evidence type="ECO:0000256" key="5">
    <source>
        <dbReference type="ARBA" id="ARBA00022692"/>
    </source>
</evidence>
<dbReference type="PANTHER" id="PTHR30472:SF67">
    <property type="entry name" value="PERMEASE OF ABC TRANSPORTER-RELATED"/>
    <property type="match status" value="1"/>
</dbReference>